<proteinExistence type="predicted"/>
<evidence type="ECO:0000313" key="2">
    <source>
        <dbReference type="EMBL" id="SEA24642.1"/>
    </source>
</evidence>
<dbReference type="RefSeq" id="WP_092346460.1">
    <property type="nucleotide sequence ID" value="NZ_FNQN01000004.1"/>
</dbReference>
<evidence type="ECO:0000256" key="1">
    <source>
        <dbReference type="SAM" id="SignalP"/>
    </source>
</evidence>
<protein>
    <submittedName>
        <fullName evidence="2">Uncharacterized protein</fullName>
    </submittedName>
</protein>
<dbReference type="EMBL" id="FNQN01000004">
    <property type="protein sequence ID" value="SEA24642.1"/>
    <property type="molecule type" value="Genomic_DNA"/>
</dbReference>
<sequence>MFLKNVLFGFLILAITLPAYAQNTVELKKQLVLGQKKLNVMENMSLSESDAAAFWPIYDEFQEEIFELDQQRYQILTQYTQNYKTLTDEQADRILDSMFEIKDQRQSVLKRVSLSLEEVLPAKIVFRYLQIENNMATLEAYSLIEKIPLLE</sequence>
<reference evidence="2 3" key="1">
    <citation type="submission" date="2016-10" db="EMBL/GenBank/DDBJ databases">
        <authorList>
            <person name="de Groot N.N."/>
        </authorList>
    </citation>
    <scope>NUCLEOTIDE SEQUENCE [LARGE SCALE GENOMIC DNA]</scope>
    <source>
        <strain evidence="2 3">DSM 7343</strain>
    </source>
</reference>
<dbReference type="OrthoDB" id="9153342at2"/>
<accession>A0A1H3ZN36</accession>
<name>A0A1H3ZN36_9BACT</name>
<dbReference type="Proteomes" id="UP000199409">
    <property type="component" value="Unassembled WGS sequence"/>
</dbReference>
<evidence type="ECO:0000313" key="3">
    <source>
        <dbReference type="Proteomes" id="UP000199409"/>
    </source>
</evidence>
<feature type="signal peptide" evidence="1">
    <location>
        <begin position="1"/>
        <end position="21"/>
    </location>
</feature>
<keyword evidence="3" id="KW-1185">Reference proteome</keyword>
<dbReference type="AlphaFoldDB" id="A0A1H3ZN36"/>
<feature type="chain" id="PRO_5011719689" evidence="1">
    <location>
        <begin position="22"/>
        <end position="151"/>
    </location>
</feature>
<keyword evidence="1" id="KW-0732">Signal</keyword>
<organism evidence="2 3">
    <name type="scientific">Desulfuromusa kysingii</name>
    <dbReference type="NCBI Taxonomy" id="37625"/>
    <lineage>
        <taxon>Bacteria</taxon>
        <taxon>Pseudomonadati</taxon>
        <taxon>Thermodesulfobacteriota</taxon>
        <taxon>Desulfuromonadia</taxon>
        <taxon>Desulfuromonadales</taxon>
        <taxon>Geopsychrobacteraceae</taxon>
        <taxon>Desulfuromusa</taxon>
    </lineage>
</organism>
<gene>
    <name evidence="2" type="ORF">SAMN05660420_01583</name>
</gene>